<protein>
    <submittedName>
        <fullName evidence="1">Uncharacterized protein</fullName>
    </submittedName>
</protein>
<organism evidence="1 2">
    <name type="scientific">Populus trichocarpa</name>
    <name type="common">Western balsam poplar</name>
    <name type="synonym">Populus balsamifera subsp. trichocarpa</name>
    <dbReference type="NCBI Taxonomy" id="3694"/>
    <lineage>
        <taxon>Eukaryota</taxon>
        <taxon>Viridiplantae</taxon>
        <taxon>Streptophyta</taxon>
        <taxon>Embryophyta</taxon>
        <taxon>Tracheophyta</taxon>
        <taxon>Spermatophyta</taxon>
        <taxon>Magnoliopsida</taxon>
        <taxon>eudicotyledons</taxon>
        <taxon>Gunneridae</taxon>
        <taxon>Pentapetalae</taxon>
        <taxon>rosids</taxon>
        <taxon>fabids</taxon>
        <taxon>Malpighiales</taxon>
        <taxon>Salicaceae</taxon>
        <taxon>Saliceae</taxon>
        <taxon>Populus</taxon>
    </lineage>
</organism>
<keyword evidence="2" id="KW-1185">Reference proteome</keyword>
<dbReference type="AlphaFoldDB" id="A0A2K1Y1M3"/>
<gene>
    <name evidence="1" type="ORF">POPTR_013G059200</name>
</gene>
<name>A0A2K1Y1M3_POPTR</name>
<evidence type="ECO:0000313" key="2">
    <source>
        <dbReference type="Proteomes" id="UP000006729"/>
    </source>
</evidence>
<sequence length="71" mass="8437">MIWFQAPYPYWTGKKIRDSRAPFAYAQNIPSMFLSSQLQADNSSIMYLLILNYHVQYLVCFLIDETLIFFC</sequence>
<evidence type="ECO:0000313" key="1">
    <source>
        <dbReference type="EMBL" id="PNT06935.1"/>
    </source>
</evidence>
<dbReference type="EMBL" id="CM009302">
    <property type="protein sequence ID" value="PNT06935.1"/>
    <property type="molecule type" value="Genomic_DNA"/>
</dbReference>
<accession>A0A2K1Y1M3</accession>
<dbReference type="InParanoid" id="A0A2K1Y1M3"/>
<proteinExistence type="predicted"/>
<reference evidence="1 2" key="1">
    <citation type="journal article" date="2006" name="Science">
        <title>The genome of black cottonwood, Populus trichocarpa (Torr. &amp; Gray).</title>
        <authorList>
            <person name="Tuskan G.A."/>
            <person name="Difazio S."/>
            <person name="Jansson S."/>
            <person name="Bohlmann J."/>
            <person name="Grigoriev I."/>
            <person name="Hellsten U."/>
            <person name="Putnam N."/>
            <person name="Ralph S."/>
            <person name="Rombauts S."/>
            <person name="Salamov A."/>
            <person name="Schein J."/>
            <person name="Sterck L."/>
            <person name="Aerts A."/>
            <person name="Bhalerao R.R."/>
            <person name="Bhalerao R.P."/>
            <person name="Blaudez D."/>
            <person name="Boerjan W."/>
            <person name="Brun A."/>
            <person name="Brunner A."/>
            <person name="Busov V."/>
            <person name="Campbell M."/>
            <person name="Carlson J."/>
            <person name="Chalot M."/>
            <person name="Chapman J."/>
            <person name="Chen G.L."/>
            <person name="Cooper D."/>
            <person name="Coutinho P.M."/>
            <person name="Couturier J."/>
            <person name="Covert S."/>
            <person name="Cronk Q."/>
            <person name="Cunningham R."/>
            <person name="Davis J."/>
            <person name="Degroeve S."/>
            <person name="Dejardin A."/>
            <person name="Depamphilis C."/>
            <person name="Detter J."/>
            <person name="Dirks B."/>
            <person name="Dubchak I."/>
            <person name="Duplessis S."/>
            <person name="Ehlting J."/>
            <person name="Ellis B."/>
            <person name="Gendler K."/>
            <person name="Goodstein D."/>
            <person name="Gribskov M."/>
            <person name="Grimwood J."/>
            <person name="Groover A."/>
            <person name="Gunter L."/>
            <person name="Hamberger B."/>
            <person name="Heinze B."/>
            <person name="Helariutta Y."/>
            <person name="Henrissat B."/>
            <person name="Holligan D."/>
            <person name="Holt R."/>
            <person name="Huang W."/>
            <person name="Islam-Faridi N."/>
            <person name="Jones S."/>
            <person name="Jones-Rhoades M."/>
            <person name="Jorgensen R."/>
            <person name="Joshi C."/>
            <person name="Kangasjarvi J."/>
            <person name="Karlsson J."/>
            <person name="Kelleher C."/>
            <person name="Kirkpatrick R."/>
            <person name="Kirst M."/>
            <person name="Kohler A."/>
            <person name="Kalluri U."/>
            <person name="Larimer F."/>
            <person name="Leebens-Mack J."/>
            <person name="Leple J.C."/>
            <person name="Locascio P."/>
            <person name="Lou Y."/>
            <person name="Lucas S."/>
            <person name="Martin F."/>
            <person name="Montanini B."/>
            <person name="Napoli C."/>
            <person name="Nelson D.R."/>
            <person name="Nelson C."/>
            <person name="Nieminen K."/>
            <person name="Nilsson O."/>
            <person name="Pereda V."/>
            <person name="Peter G."/>
            <person name="Philippe R."/>
            <person name="Pilate G."/>
            <person name="Poliakov A."/>
            <person name="Razumovskaya J."/>
            <person name="Richardson P."/>
            <person name="Rinaldi C."/>
            <person name="Ritland K."/>
            <person name="Rouze P."/>
            <person name="Ryaboy D."/>
            <person name="Schmutz J."/>
            <person name="Schrader J."/>
            <person name="Segerman B."/>
            <person name="Shin H."/>
            <person name="Siddiqui A."/>
            <person name="Sterky F."/>
            <person name="Terry A."/>
            <person name="Tsai C.J."/>
            <person name="Uberbacher E."/>
            <person name="Unneberg P."/>
            <person name="Vahala J."/>
            <person name="Wall K."/>
            <person name="Wessler S."/>
            <person name="Yang G."/>
            <person name="Yin T."/>
            <person name="Douglas C."/>
            <person name="Marra M."/>
            <person name="Sandberg G."/>
            <person name="Van de Peer Y."/>
            <person name="Rokhsar D."/>
        </authorList>
    </citation>
    <scope>NUCLEOTIDE SEQUENCE [LARGE SCALE GENOMIC DNA]</scope>
    <source>
        <strain evidence="2">cv. Nisqually</strain>
    </source>
</reference>
<dbReference type="Proteomes" id="UP000006729">
    <property type="component" value="Chromosome 13"/>
</dbReference>